<name>A0A6A3P983_9STRA</name>
<dbReference type="OrthoDB" id="10281378at2759"/>
<dbReference type="AlphaFoldDB" id="A0A6A3P983"/>
<evidence type="ECO:0000313" key="2">
    <source>
        <dbReference type="Proteomes" id="UP000435112"/>
    </source>
</evidence>
<evidence type="ECO:0000313" key="1">
    <source>
        <dbReference type="EMBL" id="KAE9049074.1"/>
    </source>
</evidence>
<dbReference type="Proteomes" id="UP000435112">
    <property type="component" value="Unassembled WGS sequence"/>
</dbReference>
<organism evidence="1 2">
    <name type="scientific">Phytophthora rubi</name>
    <dbReference type="NCBI Taxonomy" id="129364"/>
    <lineage>
        <taxon>Eukaryota</taxon>
        <taxon>Sar</taxon>
        <taxon>Stramenopiles</taxon>
        <taxon>Oomycota</taxon>
        <taxon>Peronosporomycetes</taxon>
        <taxon>Peronosporales</taxon>
        <taxon>Peronosporaceae</taxon>
        <taxon>Phytophthora</taxon>
    </lineage>
</organism>
<accession>A0A6A3P983</accession>
<comment type="caution">
    <text evidence="1">The sequence shown here is derived from an EMBL/GenBank/DDBJ whole genome shotgun (WGS) entry which is preliminary data.</text>
</comment>
<reference evidence="1 2" key="1">
    <citation type="submission" date="2018-09" db="EMBL/GenBank/DDBJ databases">
        <title>Genomic investigation of the strawberry pathogen Phytophthora fragariae indicates pathogenicity is determined by transcriptional variation in three key races.</title>
        <authorList>
            <person name="Adams T.M."/>
            <person name="Armitage A.D."/>
            <person name="Sobczyk M.K."/>
            <person name="Bates H.J."/>
            <person name="Dunwell J.M."/>
            <person name="Nellist C.F."/>
            <person name="Harrison R.J."/>
        </authorList>
    </citation>
    <scope>NUCLEOTIDE SEQUENCE [LARGE SCALE GENOMIC DNA]</scope>
    <source>
        <strain evidence="1 2">SCRP324</strain>
    </source>
</reference>
<dbReference type="EMBL" id="QXFU01000002">
    <property type="protein sequence ID" value="KAE9049074.1"/>
    <property type="molecule type" value="Genomic_DNA"/>
</dbReference>
<protein>
    <submittedName>
        <fullName evidence="1">Uncharacterized protein</fullName>
    </submittedName>
</protein>
<gene>
    <name evidence="1" type="ORF">PR002_g71</name>
</gene>
<proteinExistence type="predicted"/>
<sequence>MNMSSNANMPLLRLDPDSMHPQTRAMMVAALSEMAENLAMCVDSVGKWQAASGSTPRTRTAVTALSAAPKTTASGRALESTRADFAQSGGIGFLEEQVTLRVFLNRAMTLKRIQLQLPIKLMRKVSP</sequence>